<keyword evidence="4" id="KW-1185">Reference proteome</keyword>
<proteinExistence type="predicted"/>
<feature type="domain" description="Nuclease associated modular" evidence="2">
    <location>
        <begin position="149"/>
        <end position="165"/>
    </location>
</feature>
<dbReference type="PANTHER" id="PTHR34199">
    <property type="entry name" value="NUMOD3 MOTIF FAMILY PROTEIN, EXPRESSED"/>
    <property type="match status" value="1"/>
</dbReference>
<dbReference type="AlphaFoldDB" id="A0A9Q0FNL1"/>
<feature type="domain" description="Nuclease associated modular" evidence="2">
    <location>
        <begin position="117"/>
        <end position="133"/>
    </location>
</feature>
<accession>A0A9Q0FNL1</accession>
<reference evidence="3" key="2">
    <citation type="journal article" date="2023" name="Plants (Basel)">
        <title>Annotation of the Turnera subulata (Passifloraceae) Draft Genome Reveals the S-Locus Evolved after the Divergence of Turneroideae from Passifloroideae in a Stepwise Manner.</title>
        <authorList>
            <person name="Henning P.M."/>
            <person name="Roalson E.H."/>
            <person name="Mir W."/>
            <person name="McCubbin A.G."/>
            <person name="Shore J.S."/>
        </authorList>
    </citation>
    <scope>NUCLEOTIDE SEQUENCE</scope>
    <source>
        <strain evidence="3">F60SS</strain>
    </source>
</reference>
<dbReference type="InterPro" id="IPR003611">
    <property type="entry name" value="NUMOD3"/>
</dbReference>
<dbReference type="Pfam" id="PF07460">
    <property type="entry name" value="NUMOD3"/>
    <property type="match status" value="2"/>
</dbReference>
<dbReference type="EMBL" id="JAKUCV010004847">
    <property type="protein sequence ID" value="KAJ4833855.1"/>
    <property type="molecule type" value="Genomic_DNA"/>
</dbReference>
<evidence type="ECO:0000256" key="1">
    <source>
        <dbReference type="SAM" id="MobiDB-lite"/>
    </source>
</evidence>
<comment type="caution">
    <text evidence="3">The sequence shown here is derived from an EMBL/GenBank/DDBJ whole genome shotgun (WGS) entry which is preliminary data.</text>
</comment>
<evidence type="ECO:0000313" key="4">
    <source>
        <dbReference type="Proteomes" id="UP001141552"/>
    </source>
</evidence>
<evidence type="ECO:0000259" key="2">
    <source>
        <dbReference type="SMART" id="SM00496"/>
    </source>
</evidence>
<reference evidence="3" key="1">
    <citation type="submission" date="2022-02" db="EMBL/GenBank/DDBJ databases">
        <authorList>
            <person name="Henning P.M."/>
            <person name="McCubbin A.G."/>
            <person name="Shore J.S."/>
        </authorList>
    </citation>
    <scope>NUCLEOTIDE SEQUENCE</scope>
    <source>
        <strain evidence="3">F60SS</strain>
        <tissue evidence="3">Leaves</tissue>
    </source>
</reference>
<dbReference type="GO" id="GO:0003677">
    <property type="term" value="F:DNA binding"/>
    <property type="evidence" value="ECO:0007669"/>
    <property type="project" value="InterPro"/>
</dbReference>
<dbReference type="OrthoDB" id="6013at2759"/>
<organism evidence="3 4">
    <name type="scientific">Turnera subulata</name>
    <dbReference type="NCBI Taxonomy" id="218843"/>
    <lineage>
        <taxon>Eukaryota</taxon>
        <taxon>Viridiplantae</taxon>
        <taxon>Streptophyta</taxon>
        <taxon>Embryophyta</taxon>
        <taxon>Tracheophyta</taxon>
        <taxon>Spermatophyta</taxon>
        <taxon>Magnoliopsida</taxon>
        <taxon>eudicotyledons</taxon>
        <taxon>Gunneridae</taxon>
        <taxon>Pentapetalae</taxon>
        <taxon>rosids</taxon>
        <taxon>fabids</taxon>
        <taxon>Malpighiales</taxon>
        <taxon>Passifloraceae</taxon>
        <taxon>Turnera</taxon>
    </lineage>
</organism>
<dbReference type="Proteomes" id="UP001141552">
    <property type="component" value="Unassembled WGS sequence"/>
</dbReference>
<feature type="region of interest" description="Disordered" evidence="1">
    <location>
        <begin position="56"/>
        <end position="119"/>
    </location>
</feature>
<dbReference type="SMART" id="SM00496">
    <property type="entry name" value="IENR2"/>
    <property type="match status" value="2"/>
</dbReference>
<feature type="compositionally biased region" description="Basic residues" evidence="1">
    <location>
        <begin position="98"/>
        <end position="108"/>
    </location>
</feature>
<gene>
    <name evidence="3" type="ORF">Tsubulata_029875</name>
</gene>
<feature type="compositionally biased region" description="Pro residues" evidence="1">
    <location>
        <begin position="79"/>
        <end position="90"/>
    </location>
</feature>
<protein>
    <recommendedName>
        <fullName evidence="2">Nuclease associated modular domain-containing protein</fullName>
    </recommendedName>
</protein>
<evidence type="ECO:0000313" key="3">
    <source>
        <dbReference type="EMBL" id="KAJ4833855.1"/>
    </source>
</evidence>
<name>A0A9Q0FNL1_9ROSI</name>
<sequence length="272" mass="30620">MAYYCKCAPNSVVGRPSLGNTVERAHSHIPVLKNTSPPFPRLAQLGVFPLGVDDISPQTPTLPDPLHHSHTQALDHEIPPPASPPTPDPPHTVMQEKKIRRKRRKPHGNKGCIPWNKGITHTPETRALISQRTMAALKDPKVRKKMSEHGMPHSKESKAKISSSLKRLWRERLKQKRMREKIFFSWAESLANAAKLLLPSELTLKQKLAKIPRKKKSKSVKLTSEGALRISSSPAWKELDLDIIEREKVHRAVSFADQIHAARRKRSAAKGD</sequence>
<dbReference type="PANTHER" id="PTHR34199:SF1">
    <property type="entry name" value="HISTONE-LYSINE N-METHYLTRANSFERASE, H3 LYSINE-79 SPECIFIC-LIKE PROTEIN"/>
    <property type="match status" value="1"/>
</dbReference>